<dbReference type="Proteomes" id="UP000195573">
    <property type="component" value="Chromosome"/>
</dbReference>
<dbReference type="OrthoDB" id="2706506at2"/>
<evidence type="ECO:0000313" key="4">
    <source>
        <dbReference type="Proteomes" id="UP000195573"/>
    </source>
</evidence>
<sequence length="105" mass="12617">MEKYTYYVTMETGQIHREPFDEQVKYYEVLATQEEIHEIERLFEELHTTEYSPDAFKSPLNEKSTQEHRDKQQLILDKILVAIYELGTEVTKEEIRTMNGMNQRV</sequence>
<organism evidence="2 5">
    <name type="scientific">Sutcliffiella horikoshii</name>
    <dbReference type="NCBI Taxonomy" id="79883"/>
    <lineage>
        <taxon>Bacteria</taxon>
        <taxon>Bacillati</taxon>
        <taxon>Bacillota</taxon>
        <taxon>Bacilli</taxon>
        <taxon>Bacillales</taxon>
        <taxon>Bacillaceae</taxon>
        <taxon>Sutcliffiella</taxon>
    </lineage>
</organism>
<evidence type="ECO:0000313" key="3">
    <source>
        <dbReference type="EMBL" id="TYS71891.1"/>
    </source>
</evidence>
<dbReference type="EMBL" id="VTEU01000004">
    <property type="protein sequence ID" value="TYS58671.1"/>
    <property type="molecule type" value="Genomic_DNA"/>
</dbReference>
<dbReference type="EMBL" id="CP020880">
    <property type="protein sequence ID" value="ART75298.1"/>
    <property type="molecule type" value="Genomic_DNA"/>
</dbReference>
<evidence type="ECO:0000313" key="2">
    <source>
        <dbReference type="EMBL" id="TYS58671.1"/>
    </source>
</evidence>
<gene>
    <name evidence="1" type="ORF">B4U37_04230</name>
    <name evidence="2" type="ORF">FZC74_12795</name>
    <name evidence="3" type="ORF">FZC75_12090</name>
</gene>
<reference evidence="5 6" key="2">
    <citation type="submission" date="2019-08" db="EMBL/GenBank/DDBJ databases">
        <title>Bacillus genomes from the desert of Cuatro Cienegas, Coahuila.</title>
        <authorList>
            <person name="Olmedo-Alvarez G."/>
        </authorList>
    </citation>
    <scope>NUCLEOTIDE SEQUENCE [LARGE SCALE GENOMIC DNA]</scope>
    <source>
        <strain evidence="2 5">CH88_3T</strain>
        <strain evidence="3 6">CH98b_3T</strain>
    </source>
</reference>
<proteinExistence type="predicted"/>
<dbReference type="Proteomes" id="UP000324517">
    <property type="component" value="Unassembled WGS sequence"/>
</dbReference>
<evidence type="ECO:0000313" key="5">
    <source>
        <dbReference type="Proteomes" id="UP000323393"/>
    </source>
</evidence>
<evidence type="ECO:0000313" key="6">
    <source>
        <dbReference type="Proteomes" id="UP000324517"/>
    </source>
</evidence>
<dbReference type="EMBL" id="VTET01000005">
    <property type="protein sequence ID" value="TYS71891.1"/>
    <property type="molecule type" value="Genomic_DNA"/>
</dbReference>
<dbReference type="Proteomes" id="UP000323393">
    <property type="component" value="Unassembled WGS sequence"/>
</dbReference>
<protein>
    <submittedName>
        <fullName evidence="2">Uncharacterized protein</fullName>
    </submittedName>
</protein>
<evidence type="ECO:0000313" key="1">
    <source>
        <dbReference type="EMBL" id="ART75298.1"/>
    </source>
</evidence>
<dbReference type="GeneID" id="96737635"/>
<name>A0A1Y0CJ29_9BACI</name>
<dbReference type="RefSeq" id="WP_088017224.1">
    <property type="nucleotide sequence ID" value="NZ_CP020880.1"/>
</dbReference>
<keyword evidence="4" id="KW-1185">Reference proteome</keyword>
<reference evidence="1 4" key="1">
    <citation type="submission" date="2017-04" db="EMBL/GenBank/DDBJ databases">
        <title>Complete Genome Sequence of the Bacillus horikoshii 20a strain from Cuatro Cienegas, Coahuila, Mexico.</title>
        <authorList>
            <person name="Zarza E."/>
            <person name="Alcaraz L.D."/>
            <person name="Aguilar-Salinas B."/>
            <person name="Islas A."/>
            <person name="Olmedo-Alvarez G."/>
        </authorList>
    </citation>
    <scope>NUCLEOTIDE SEQUENCE [LARGE SCALE GENOMIC DNA]</scope>
    <source>
        <strain evidence="1 4">20a</strain>
    </source>
</reference>
<accession>A0A1Y0CJ29</accession>
<dbReference type="KEGG" id="bhk:B4U37_04230"/>
<dbReference type="AlphaFoldDB" id="A0A1Y0CJ29"/>